<name>A0ACA9L8S6_9GLOM</name>
<comment type="caution">
    <text evidence="1">The sequence shown here is derived from an EMBL/GenBank/DDBJ whole genome shotgun (WGS) entry which is preliminary data.</text>
</comment>
<protein>
    <submittedName>
        <fullName evidence="1">15882_t:CDS:1</fullName>
    </submittedName>
</protein>
<reference evidence="1" key="1">
    <citation type="submission" date="2021-06" db="EMBL/GenBank/DDBJ databases">
        <authorList>
            <person name="Kallberg Y."/>
            <person name="Tangrot J."/>
            <person name="Rosling A."/>
        </authorList>
    </citation>
    <scope>NUCLEOTIDE SEQUENCE</scope>
    <source>
        <strain evidence="1">CL356</strain>
    </source>
</reference>
<dbReference type="EMBL" id="CAJVPT010005061">
    <property type="protein sequence ID" value="CAG8515738.1"/>
    <property type="molecule type" value="Genomic_DNA"/>
</dbReference>
<organism evidence="1 2">
    <name type="scientific">Acaulospora colombiana</name>
    <dbReference type="NCBI Taxonomy" id="27376"/>
    <lineage>
        <taxon>Eukaryota</taxon>
        <taxon>Fungi</taxon>
        <taxon>Fungi incertae sedis</taxon>
        <taxon>Mucoromycota</taxon>
        <taxon>Glomeromycotina</taxon>
        <taxon>Glomeromycetes</taxon>
        <taxon>Diversisporales</taxon>
        <taxon>Acaulosporaceae</taxon>
        <taxon>Acaulospora</taxon>
    </lineage>
</organism>
<evidence type="ECO:0000313" key="2">
    <source>
        <dbReference type="Proteomes" id="UP000789525"/>
    </source>
</evidence>
<accession>A0ACA9L8S6</accession>
<evidence type="ECO:0000313" key="1">
    <source>
        <dbReference type="EMBL" id="CAG8515738.1"/>
    </source>
</evidence>
<proteinExistence type="predicted"/>
<gene>
    <name evidence="1" type="ORF">ACOLOM_LOCUS3424</name>
</gene>
<keyword evidence="2" id="KW-1185">Reference proteome</keyword>
<sequence length="237" mass="27216">MVRNAPYQSQWGGLRHKNGQPPSQEVMDILNRIDRDDIFNSTRYNSNFLFHMLLRRNNDPSKVKRPPNPFIIVRTIFGLVANDNNISIGDGTSHSALAGLIWRSATQEEKARINRVFEEIKRMHRLMYPNYRYRPEKNSMSGDRFSNKTAKDFENNIVPSTVAPDADLYSTLPLYAYPLPSPVSVSVPSIAVNCPPMPVNYCDFNEVQQQVFPSSHHFLYGSYDVFDNINTQFDPQP</sequence>
<dbReference type="Proteomes" id="UP000789525">
    <property type="component" value="Unassembled WGS sequence"/>
</dbReference>